<evidence type="ECO:0008006" key="4">
    <source>
        <dbReference type="Google" id="ProtNLM"/>
    </source>
</evidence>
<reference evidence="3" key="1">
    <citation type="journal article" date="2019" name="Int. J. Syst. Evol. Microbiol.">
        <title>The Global Catalogue of Microorganisms (GCM) 10K type strain sequencing project: providing services to taxonomists for standard genome sequencing and annotation.</title>
        <authorList>
            <consortium name="The Broad Institute Genomics Platform"/>
            <consortium name="The Broad Institute Genome Sequencing Center for Infectious Disease"/>
            <person name="Wu L."/>
            <person name="Ma J."/>
        </authorList>
    </citation>
    <scope>NUCLEOTIDE SEQUENCE [LARGE SCALE GENOMIC DNA]</scope>
    <source>
        <strain evidence="3">CGMCC 1.6960</strain>
    </source>
</reference>
<accession>A0ABQ2KEP9</accession>
<dbReference type="Proteomes" id="UP000626982">
    <property type="component" value="Unassembled WGS sequence"/>
</dbReference>
<evidence type="ECO:0000313" key="2">
    <source>
        <dbReference type="EMBL" id="GGN81312.1"/>
    </source>
</evidence>
<feature type="region of interest" description="Disordered" evidence="1">
    <location>
        <begin position="78"/>
        <end position="150"/>
    </location>
</feature>
<protein>
    <recommendedName>
        <fullName evidence="4">DNA primase</fullName>
    </recommendedName>
</protein>
<organism evidence="2 3">
    <name type="scientific">Agrococcus terreus</name>
    <dbReference type="NCBI Taxonomy" id="574649"/>
    <lineage>
        <taxon>Bacteria</taxon>
        <taxon>Bacillati</taxon>
        <taxon>Actinomycetota</taxon>
        <taxon>Actinomycetes</taxon>
        <taxon>Micrococcales</taxon>
        <taxon>Microbacteriaceae</taxon>
        <taxon>Agrococcus</taxon>
    </lineage>
</organism>
<gene>
    <name evidence="2" type="ORF">GCM10010968_10000</name>
</gene>
<evidence type="ECO:0000313" key="3">
    <source>
        <dbReference type="Proteomes" id="UP000626982"/>
    </source>
</evidence>
<comment type="caution">
    <text evidence="2">The sequence shown here is derived from an EMBL/GenBank/DDBJ whole genome shotgun (WGS) entry which is preliminary data.</text>
</comment>
<sequence length="150" mass="16500">MSDWHEDRERLAAQVEDILAGWHESVERVPGEDGEADTIVARDGDRVAAILPLDDESVEAMVDAEGEGELHQWLRDELAEDADQDEVDDAEGDDDLEAAADAWLGQDDEEDAADDGSDDDGSEDDEDDDDFDLDDWDDPEADALIDELPA</sequence>
<keyword evidence="3" id="KW-1185">Reference proteome</keyword>
<feature type="compositionally biased region" description="Acidic residues" evidence="1">
    <location>
        <begin position="106"/>
        <end position="150"/>
    </location>
</feature>
<feature type="compositionally biased region" description="Acidic residues" evidence="1">
    <location>
        <begin position="78"/>
        <end position="98"/>
    </location>
</feature>
<proteinExistence type="predicted"/>
<evidence type="ECO:0000256" key="1">
    <source>
        <dbReference type="SAM" id="MobiDB-lite"/>
    </source>
</evidence>
<dbReference type="EMBL" id="BMLM01000001">
    <property type="protein sequence ID" value="GGN81312.1"/>
    <property type="molecule type" value="Genomic_DNA"/>
</dbReference>
<name>A0ABQ2KEP9_9MICO</name>
<dbReference type="RefSeq" id="WP_188716690.1">
    <property type="nucleotide sequence ID" value="NZ_BAABBD010000006.1"/>
</dbReference>